<keyword evidence="6" id="KW-1185">Reference proteome</keyword>
<evidence type="ECO:0000256" key="1">
    <source>
        <dbReference type="ARBA" id="ARBA00022679"/>
    </source>
</evidence>
<dbReference type="InterPro" id="IPR016181">
    <property type="entry name" value="Acyl_CoA_acyltransferase"/>
</dbReference>
<dbReference type="AlphaFoldDB" id="A0A561UF22"/>
<dbReference type="CDD" id="cd04301">
    <property type="entry name" value="NAT_SF"/>
    <property type="match status" value="1"/>
</dbReference>
<dbReference type="PROSITE" id="PS51186">
    <property type="entry name" value="GNAT"/>
    <property type="match status" value="1"/>
</dbReference>
<evidence type="ECO:0000259" key="4">
    <source>
        <dbReference type="PROSITE" id="PS51186"/>
    </source>
</evidence>
<feature type="domain" description="N-acetyltransferase" evidence="4">
    <location>
        <begin position="4"/>
        <end position="154"/>
    </location>
</feature>
<dbReference type="RefSeq" id="WP_145904435.1">
    <property type="nucleotide sequence ID" value="NZ_BAAAMZ010000013.1"/>
</dbReference>
<evidence type="ECO:0000313" key="5">
    <source>
        <dbReference type="EMBL" id="TWF97930.1"/>
    </source>
</evidence>
<dbReference type="Gene3D" id="3.40.630.30">
    <property type="match status" value="1"/>
</dbReference>
<keyword evidence="1 5" id="KW-0808">Transferase</keyword>
<comment type="caution">
    <text evidence="5">The sequence shown here is derived from an EMBL/GenBank/DDBJ whole genome shotgun (WGS) entry which is preliminary data.</text>
</comment>
<dbReference type="EMBL" id="VIWT01000001">
    <property type="protein sequence ID" value="TWF97930.1"/>
    <property type="molecule type" value="Genomic_DNA"/>
</dbReference>
<dbReference type="SUPFAM" id="SSF55729">
    <property type="entry name" value="Acyl-CoA N-acyltransferases (Nat)"/>
    <property type="match status" value="1"/>
</dbReference>
<keyword evidence="2" id="KW-0012">Acyltransferase</keyword>
<gene>
    <name evidence="5" type="ORF">FHX73_111732</name>
</gene>
<evidence type="ECO:0000313" key="6">
    <source>
        <dbReference type="Proteomes" id="UP000317940"/>
    </source>
</evidence>
<reference evidence="5 6" key="1">
    <citation type="submission" date="2019-06" db="EMBL/GenBank/DDBJ databases">
        <title>Sequencing the genomes of 1000 actinobacteria strains.</title>
        <authorList>
            <person name="Klenk H.-P."/>
        </authorList>
    </citation>
    <scope>NUCLEOTIDE SEQUENCE [LARGE SCALE GENOMIC DNA]</scope>
    <source>
        <strain evidence="5 6">DSM 44826</strain>
    </source>
</reference>
<dbReference type="InterPro" id="IPR050832">
    <property type="entry name" value="Bact_Acetyltransf"/>
</dbReference>
<proteinExistence type="predicted"/>
<name>A0A561UF22_9ACTN</name>
<dbReference type="Pfam" id="PF00583">
    <property type="entry name" value="Acetyltransf_1"/>
    <property type="match status" value="1"/>
</dbReference>
<dbReference type="OrthoDB" id="70840at2"/>
<sequence length="163" mass="18045">MSVLTFRQVAIDDALAEPLVRELTAEYVSRYGPDGHREMSRFPSVDFAPPTGLLILLLADGAPVAGGAYRRYDPDTAEIKRMWTHSAHRRRGHARLVLAELERRAGAAGYWRIHLTTGPRQPEAQALYLAAGYTPQFDPEQPPNGPLAFAKRLTTDPGEARTP</sequence>
<accession>A0A561UF22</accession>
<protein>
    <submittedName>
        <fullName evidence="5">Acetyltransferase (GNAT) family protein</fullName>
    </submittedName>
</protein>
<dbReference type="InterPro" id="IPR000182">
    <property type="entry name" value="GNAT_dom"/>
</dbReference>
<dbReference type="Proteomes" id="UP000317940">
    <property type="component" value="Unassembled WGS sequence"/>
</dbReference>
<evidence type="ECO:0000256" key="2">
    <source>
        <dbReference type="ARBA" id="ARBA00023315"/>
    </source>
</evidence>
<organism evidence="5 6">
    <name type="scientific">Kitasatospora viridis</name>
    <dbReference type="NCBI Taxonomy" id="281105"/>
    <lineage>
        <taxon>Bacteria</taxon>
        <taxon>Bacillati</taxon>
        <taxon>Actinomycetota</taxon>
        <taxon>Actinomycetes</taxon>
        <taxon>Kitasatosporales</taxon>
        <taxon>Streptomycetaceae</taxon>
        <taxon>Kitasatospora</taxon>
    </lineage>
</organism>
<feature type="region of interest" description="Disordered" evidence="3">
    <location>
        <begin position="134"/>
        <end position="163"/>
    </location>
</feature>
<evidence type="ECO:0000256" key="3">
    <source>
        <dbReference type="SAM" id="MobiDB-lite"/>
    </source>
</evidence>
<dbReference type="GO" id="GO:0016747">
    <property type="term" value="F:acyltransferase activity, transferring groups other than amino-acyl groups"/>
    <property type="evidence" value="ECO:0007669"/>
    <property type="project" value="InterPro"/>
</dbReference>
<dbReference type="PANTHER" id="PTHR43877">
    <property type="entry name" value="AMINOALKYLPHOSPHONATE N-ACETYLTRANSFERASE-RELATED-RELATED"/>
    <property type="match status" value="1"/>
</dbReference>
<dbReference type="PANTHER" id="PTHR43877:SF2">
    <property type="entry name" value="AMINOALKYLPHOSPHONATE N-ACETYLTRANSFERASE-RELATED"/>
    <property type="match status" value="1"/>
</dbReference>